<dbReference type="Pfam" id="PF00106">
    <property type="entry name" value="adh_short"/>
    <property type="match status" value="1"/>
</dbReference>
<dbReference type="GO" id="GO:0004316">
    <property type="term" value="F:3-oxoacyl-[acyl-carrier-protein] reductase (NADPH) activity"/>
    <property type="evidence" value="ECO:0007669"/>
    <property type="project" value="UniProtKB-EC"/>
</dbReference>
<dbReference type="STRING" id="74649.A0A2P6PF31"/>
<comment type="caution">
    <text evidence="1">The sequence shown here is derived from an EMBL/GenBank/DDBJ whole genome shotgun (WGS) entry which is preliminary data.</text>
</comment>
<name>A0A2P6PF31_ROSCH</name>
<sequence length="114" mass="12249">MAKQVSDHLEPWRDLPDKVVMVTCASSGLGRDFCLDLAKAGCRIVASALHVDRLQSVCDEINHLSTAPPQPRAVTVELDVSADGSAIQKSVQKAWDAFGRIDALINNAGVRGPR</sequence>
<evidence type="ECO:0000313" key="2">
    <source>
        <dbReference type="Proteomes" id="UP000238479"/>
    </source>
</evidence>
<dbReference type="OMA" id="CEEINGI"/>
<proteinExistence type="predicted"/>
<dbReference type="PRINTS" id="PR00081">
    <property type="entry name" value="GDHRDH"/>
</dbReference>
<keyword evidence="1" id="KW-0560">Oxidoreductase</keyword>
<dbReference type="Proteomes" id="UP000238479">
    <property type="component" value="Chromosome 7"/>
</dbReference>
<keyword evidence="2" id="KW-1185">Reference proteome</keyword>
<dbReference type="EMBL" id="PDCK01000045">
    <property type="protein sequence ID" value="PRQ20518.1"/>
    <property type="molecule type" value="Genomic_DNA"/>
</dbReference>
<evidence type="ECO:0000313" key="1">
    <source>
        <dbReference type="EMBL" id="PRQ20518.1"/>
    </source>
</evidence>
<accession>A0A2P6PF31</accession>
<reference evidence="1 2" key="1">
    <citation type="journal article" date="2018" name="Nat. Genet.">
        <title>The Rosa genome provides new insights in the design of modern roses.</title>
        <authorList>
            <person name="Bendahmane M."/>
        </authorList>
    </citation>
    <scope>NUCLEOTIDE SEQUENCE [LARGE SCALE GENOMIC DNA]</scope>
    <source>
        <strain evidence="2">cv. Old Blush</strain>
    </source>
</reference>
<dbReference type="Gene3D" id="3.40.50.720">
    <property type="entry name" value="NAD(P)-binding Rossmann-like Domain"/>
    <property type="match status" value="1"/>
</dbReference>
<dbReference type="Gramene" id="PRQ20518">
    <property type="protein sequence ID" value="PRQ20518"/>
    <property type="gene ID" value="RchiOBHm_Chr7g0229051"/>
</dbReference>
<dbReference type="EC" id="1.1.1.100" evidence="1"/>
<protein>
    <submittedName>
        <fullName evidence="1">Putative 3-oxoacyl-[acyl-carrier-protein] reductase</fullName>
        <ecNumber evidence="1">1.1.1.100</ecNumber>
    </submittedName>
</protein>
<dbReference type="InterPro" id="IPR036291">
    <property type="entry name" value="NAD(P)-bd_dom_sf"/>
</dbReference>
<organism evidence="1 2">
    <name type="scientific">Rosa chinensis</name>
    <name type="common">China rose</name>
    <dbReference type="NCBI Taxonomy" id="74649"/>
    <lineage>
        <taxon>Eukaryota</taxon>
        <taxon>Viridiplantae</taxon>
        <taxon>Streptophyta</taxon>
        <taxon>Embryophyta</taxon>
        <taxon>Tracheophyta</taxon>
        <taxon>Spermatophyta</taxon>
        <taxon>Magnoliopsida</taxon>
        <taxon>eudicotyledons</taxon>
        <taxon>Gunneridae</taxon>
        <taxon>Pentapetalae</taxon>
        <taxon>rosids</taxon>
        <taxon>fabids</taxon>
        <taxon>Rosales</taxon>
        <taxon>Rosaceae</taxon>
        <taxon>Rosoideae</taxon>
        <taxon>Rosoideae incertae sedis</taxon>
        <taxon>Rosa</taxon>
    </lineage>
</organism>
<dbReference type="PANTHER" id="PTHR44375">
    <property type="entry name" value="BETA-KETOACYL-ACP REDUCTASE-LIKE PROTEIN-RELATED"/>
    <property type="match status" value="1"/>
</dbReference>
<dbReference type="AlphaFoldDB" id="A0A2P6PF31"/>
<dbReference type="OrthoDB" id="47007at2759"/>
<dbReference type="PANTHER" id="PTHR44375:SF2">
    <property type="entry name" value="BETA-KETOACYL-ACP REDUCTASE-LIKE PROTEIN-RELATED"/>
    <property type="match status" value="1"/>
</dbReference>
<dbReference type="SUPFAM" id="SSF51735">
    <property type="entry name" value="NAD(P)-binding Rossmann-fold domains"/>
    <property type="match status" value="1"/>
</dbReference>
<dbReference type="InterPro" id="IPR002347">
    <property type="entry name" value="SDR_fam"/>
</dbReference>
<gene>
    <name evidence="1" type="ORF">RchiOBHm_Chr7g0229051</name>
</gene>